<dbReference type="SUPFAM" id="SSF63446">
    <property type="entry name" value="Type I dockerin domain"/>
    <property type="match status" value="1"/>
</dbReference>
<evidence type="ECO:0000313" key="8">
    <source>
        <dbReference type="Proteomes" id="UP000315003"/>
    </source>
</evidence>
<dbReference type="InterPro" id="IPR036439">
    <property type="entry name" value="Dockerin_dom_sf"/>
</dbReference>
<dbReference type="Gene3D" id="2.60.40.60">
    <property type="entry name" value="Cadherins"/>
    <property type="match status" value="1"/>
</dbReference>
<reference evidence="7 8" key="1">
    <citation type="submission" date="2019-02" db="EMBL/GenBank/DDBJ databases">
        <title>Deep-cultivation of Planctomycetes and their phenomic and genomic characterization uncovers novel biology.</title>
        <authorList>
            <person name="Wiegand S."/>
            <person name="Jogler M."/>
            <person name="Boedeker C."/>
            <person name="Pinto D."/>
            <person name="Vollmers J."/>
            <person name="Rivas-Marin E."/>
            <person name="Kohn T."/>
            <person name="Peeters S.H."/>
            <person name="Heuer A."/>
            <person name="Rast P."/>
            <person name="Oberbeckmann S."/>
            <person name="Bunk B."/>
            <person name="Jeske O."/>
            <person name="Meyerdierks A."/>
            <person name="Storesund J.E."/>
            <person name="Kallscheuer N."/>
            <person name="Luecker S."/>
            <person name="Lage O.M."/>
            <person name="Pohl T."/>
            <person name="Merkel B.J."/>
            <person name="Hornburger P."/>
            <person name="Mueller R.-W."/>
            <person name="Bruemmer F."/>
            <person name="Labrenz M."/>
            <person name="Spormann A.M."/>
            <person name="Op den Camp H."/>
            <person name="Overmann J."/>
            <person name="Amann R."/>
            <person name="Jetten M.S.M."/>
            <person name="Mascher T."/>
            <person name="Medema M.H."/>
            <person name="Devos D.P."/>
            <person name="Kaster A.-K."/>
            <person name="Ovreas L."/>
            <person name="Rohde M."/>
            <person name="Galperin M.Y."/>
            <person name="Jogler C."/>
        </authorList>
    </citation>
    <scope>NUCLEOTIDE SEQUENCE [LARGE SCALE GENOMIC DNA]</scope>
    <source>
        <strain evidence="7 8">SV_7m_r</strain>
    </source>
</reference>
<evidence type="ECO:0000256" key="5">
    <source>
        <dbReference type="SAM" id="MobiDB-lite"/>
    </source>
</evidence>
<keyword evidence="2" id="KW-0812">Transmembrane</keyword>
<dbReference type="InterPro" id="IPR002105">
    <property type="entry name" value="Dockerin_1_rpt"/>
</dbReference>
<dbReference type="GO" id="GO:0007156">
    <property type="term" value="P:homophilic cell adhesion via plasma membrane adhesion molecules"/>
    <property type="evidence" value="ECO:0007669"/>
    <property type="project" value="InterPro"/>
</dbReference>
<dbReference type="AlphaFoldDB" id="A0A517SSM2"/>
<feature type="compositionally biased region" description="Polar residues" evidence="5">
    <location>
        <begin position="1028"/>
        <end position="1044"/>
    </location>
</feature>
<accession>A0A517SSM2</accession>
<dbReference type="GO" id="GO:0005886">
    <property type="term" value="C:plasma membrane"/>
    <property type="evidence" value="ECO:0007669"/>
    <property type="project" value="TreeGrafter"/>
</dbReference>
<dbReference type="PANTHER" id="PTHR24028">
    <property type="entry name" value="CADHERIN-87A"/>
    <property type="match status" value="1"/>
</dbReference>
<dbReference type="InterPro" id="IPR002126">
    <property type="entry name" value="Cadherin-like_dom"/>
</dbReference>
<evidence type="ECO:0000256" key="3">
    <source>
        <dbReference type="ARBA" id="ARBA00022989"/>
    </source>
</evidence>
<gene>
    <name evidence="7" type="ORF">SV7mr_16290</name>
</gene>
<feature type="region of interest" description="Disordered" evidence="5">
    <location>
        <begin position="1016"/>
        <end position="1051"/>
    </location>
</feature>
<dbReference type="GO" id="GO:0004553">
    <property type="term" value="F:hydrolase activity, hydrolyzing O-glycosyl compounds"/>
    <property type="evidence" value="ECO:0007669"/>
    <property type="project" value="InterPro"/>
</dbReference>
<dbReference type="Gene3D" id="1.10.1330.10">
    <property type="entry name" value="Dockerin domain"/>
    <property type="match status" value="1"/>
</dbReference>
<dbReference type="PANTHER" id="PTHR24028:SF328">
    <property type="entry name" value="CADHERIN-3"/>
    <property type="match status" value="1"/>
</dbReference>
<dbReference type="SMART" id="SM00112">
    <property type="entry name" value="CA"/>
    <property type="match status" value="2"/>
</dbReference>
<keyword evidence="8" id="KW-1185">Reference proteome</keyword>
<proteinExistence type="predicted"/>
<organism evidence="7 8">
    <name type="scientific">Stieleria bergensis</name>
    <dbReference type="NCBI Taxonomy" id="2528025"/>
    <lineage>
        <taxon>Bacteria</taxon>
        <taxon>Pseudomonadati</taxon>
        <taxon>Planctomycetota</taxon>
        <taxon>Planctomycetia</taxon>
        <taxon>Pirellulales</taxon>
        <taxon>Pirellulaceae</taxon>
        <taxon>Stieleria</taxon>
    </lineage>
</organism>
<dbReference type="InterPro" id="IPR015919">
    <property type="entry name" value="Cadherin-like_sf"/>
</dbReference>
<sequence length="1134" mass="122143">MDLGRQDFSDQQECSRRKVLRAELAQQAELSLASASQGGPGSDSFKADRTVIGGCRQLASRLSSKLRSVTHSDLLAAASRLVESSKSAVTQRIAQERVGQEHLAPRRRVLVFESLGQRRVLAVISGTIVDTTPDDPPANAFESPLANKLVYIDYNENDFPDGDDPHQLVGSSGQFEFRDLDTGLHPVKIFGDSSVDHYELTSHLVSGQWELPDQIDAVHPSPTGFALMSQDQVMHVSHEMDLSASLQLPSGAEIVASLRFDGEVATLYQGPLAESSQALGLWVATFDSESVETQLLSGEHHFDSIAFGADGHGVAVDQAGGIVYSLHLTSTALPGAASELELEIQETAQPPVPGMQLVASPKVDLDIPSRSPSRTVIAWPAADASPLSPAMHLKLWSNASGQAIQGSSTLVDDVIEALAFNDRTGLLTAQLGDGISMLDADAAFADLHQVTSAPRVTTLSDAHNGLLSVTGQGIGGRVELTDLGSGKSTLDQLVDFTAIGLPQFAFATGPATALGATFYVVGKLGLMRLNLRRTNETQVSIETADQSVSVDFAINASTTDSLDLLQPGVLFHTLEDTPLTLDHSHWSQSAFGHDVHGVVPVIVQDTEHGEIQRISEDGLRYTPDRDFFGQDRFKVRFHNGQAVSLPLEVIINVSPVIDKPEGILFQQYDVPEHSGYNHAVGNITVVGDDPYGTLTLSVNDNRFRIDGRTLILKDGGLNHEAKEIITLTVSGTEAFTDTHIEGFVEVKVLDENDPVVAVTPDEASVTENVPGLLVAALQAIDEDADELHSFTVDDQRFAVVDDRLQLKKGIFLDYEVEEKVIVKVTASDRAGSSVTNELVISVLDVEEQPEQMKLTNKSVMELQKGKAVGSILVNGIPPQDHFSFLVNDRRFEVVEGTLKLRDNQHLLHLDAEQLELNVTIRDDQGTYDPLMETFVIDVLENHEPFHNSQVPEDVNNNGDISPLDAILIINYLQRFGPGPINYDAPLRYYDVNKDGMITPLDAFLVINQVNRQIQTSTVSTEGEDPNENPLSTPASNAAQTSSGGEPTLALHSNGEGEQLAAAPLATGLLATDHSAAIVTPEVCLPFPIPATTQGPAEAPTPVAAPQPLVTVTNRPSVPVTNHAAIDQAIRLLDE</sequence>
<dbReference type="GO" id="GO:0005509">
    <property type="term" value="F:calcium ion binding"/>
    <property type="evidence" value="ECO:0007669"/>
    <property type="project" value="InterPro"/>
</dbReference>
<name>A0A517SSM2_9BACT</name>
<keyword evidence="4" id="KW-0325">Glycoprotein</keyword>
<keyword evidence="3" id="KW-1133">Transmembrane helix</keyword>
<dbReference type="Pfam" id="PF00404">
    <property type="entry name" value="Dockerin_1"/>
    <property type="match status" value="1"/>
</dbReference>
<protein>
    <submittedName>
        <fullName evidence="7">Dockerin type I repeat protein</fullName>
    </submittedName>
</protein>
<evidence type="ECO:0000259" key="6">
    <source>
        <dbReference type="PROSITE" id="PS50268"/>
    </source>
</evidence>
<evidence type="ECO:0000256" key="1">
    <source>
        <dbReference type="ARBA" id="ARBA00004167"/>
    </source>
</evidence>
<dbReference type="OrthoDB" id="237985at2"/>
<dbReference type="RefSeq" id="WP_145270785.1">
    <property type="nucleotide sequence ID" value="NZ_CP036272.1"/>
</dbReference>
<evidence type="ECO:0000256" key="2">
    <source>
        <dbReference type="ARBA" id="ARBA00022692"/>
    </source>
</evidence>
<dbReference type="EMBL" id="CP036272">
    <property type="protein sequence ID" value="QDT59122.1"/>
    <property type="molecule type" value="Genomic_DNA"/>
</dbReference>
<dbReference type="PROSITE" id="PS50268">
    <property type="entry name" value="CADHERIN_2"/>
    <property type="match status" value="1"/>
</dbReference>
<comment type="subcellular location">
    <subcellularLocation>
        <location evidence="1">Membrane</location>
        <topology evidence="1">Single-pass membrane protein</topology>
    </subcellularLocation>
</comment>
<feature type="domain" description="Cadherin" evidence="6">
    <location>
        <begin position="757"/>
        <end position="852"/>
    </location>
</feature>
<evidence type="ECO:0000256" key="4">
    <source>
        <dbReference type="ARBA" id="ARBA00023180"/>
    </source>
</evidence>
<dbReference type="GO" id="GO:0000272">
    <property type="term" value="P:polysaccharide catabolic process"/>
    <property type="evidence" value="ECO:0007669"/>
    <property type="project" value="InterPro"/>
</dbReference>
<dbReference type="Proteomes" id="UP000315003">
    <property type="component" value="Chromosome"/>
</dbReference>
<dbReference type="InterPro" id="IPR050174">
    <property type="entry name" value="Protocadherin/Cadherin-CA"/>
</dbReference>
<keyword evidence="3" id="KW-0472">Membrane</keyword>
<dbReference type="CDD" id="cd11304">
    <property type="entry name" value="Cadherin_repeat"/>
    <property type="match status" value="2"/>
</dbReference>
<evidence type="ECO:0000313" key="7">
    <source>
        <dbReference type="EMBL" id="QDT59122.1"/>
    </source>
</evidence>
<dbReference type="SUPFAM" id="SSF49313">
    <property type="entry name" value="Cadherin-like"/>
    <property type="match status" value="1"/>
</dbReference>